<evidence type="ECO:0000313" key="7">
    <source>
        <dbReference type="Proteomes" id="UP000796880"/>
    </source>
</evidence>
<sequence>MEEIFKNTKASSSSPSSSPSSSSAIVKDQEEMNKKIEELIATLPVESDGSALFYQFKGCWYPNIYSIAAIQGTITADLHFEAQDSDIILASTPKSGTTWLKALIFSIVNRKRFPPNKSPLLTTHPHILIPFLETGLYRNGNIPENLDQLPKPRLFATHSHFVSLPHSIRHSSCRIVYICRNPLDTCVSLYHFRRSFGKNQPDMDTMYEKYSRGLTGFGPFWDSILGYWKASLEKPEEVLFMKYEDLKEDLVFEMKRLANFLGVPFSVEEEEEGLIEEISRLCSFEILKNLEVNRTHKPYGEGSAPANAFYRKGEVGDFVNHLNPSMVENLMKITQEKFAGSGLVFKYSLDKLQNS</sequence>
<evidence type="ECO:0000256" key="3">
    <source>
        <dbReference type="RuleBase" id="RU361155"/>
    </source>
</evidence>
<dbReference type="InterPro" id="IPR027417">
    <property type="entry name" value="P-loop_NTPase"/>
</dbReference>
<dbReference type="Pfam" id="PF00685">
    <property type="entry name" value="Sulfotransfer_1"/>
    <property type="match status" value="1"/>
</dbReference>
<keyword evidence="7" id="KW-1185">Reference proteome</keyword>
<dbReference type="InterPro" id="IPR000863">
    <property type="entry name" value="Sulfotransferase_dom"/>
</dbReference>
<accession>A0A8K0DU02</accession>
<gene>
    <name evidence="6" type="ORF">FNV43_RR25337</name>
</gene>
<proteinExistence type="inferred from homology"/>
<dbReference type="Gene3D" id="3.40.50.300">
    <property type="entry name" value="P-loop containing nucleotide triphosphate hydrolases"/>
    <property type="match status" value="1"/>
</dbReference>
<evidence type="ECO:0000256" key="4">
    <source>
        <dbReference type="SAM" id="MobiDB-lite"/>
    </source>
</evidence>
<dbReference type="SUPFAM" id="SSF52540">
    <property type="entry name" value="P-loop containing nucleoside triphosphate hydrolases"/>
    <property type="match status" value="1"/>
</dbReference>
<feature type="region of interest" description="Disordered" evidence="4">
    <location>
        <begin position="1"/>
        <end position="27"/>
    </location>
</feature>
<reference evidence="6" key="1">
    <citation type="submission" date="2020-03" db="EMBL/GenBank/DDBJ databases">
        <title>A high-quality chromosome-level genome assembly of a woody plant with both climbing and erect habits, Rhamnella rubrinervis.</title>
        <authorList>
            <person name="Lu Z."/>
            <person name="Yang Y."/>
            <person name="Zhu X."/>
            <person name="Sun Y."/>
        </authorList>
    </citation>
    <scope>NUCLEOTIDE SEQUENCE</scope>
    <source>
        <strain evidence="6">BYM</strain>
        <tissue evidence="6">Leaf</tissue>
    </source>
</reference>
<evidence type="ECO:0000256" key="2">
    <source>
        <dbReference type="ARBA" id="ARBA00022679"/>
    </source>
</evidence>
<evidence type="ECO:0000313" key="6">
    <source>
        <dbReference type="EMBL" id="KAF3434234.1"/>
    </source>
</evidence>
<dbReference type="Proteomes" id="UP000796880">
    <property type="component" value="Unassembled WGS sequence"/>
</dbReference>
<evidence type="ECO:0000256" key="1">
    <source>
        <dbReference type="ARBA" id="ARBA00005771"/>
    </source>
</evidence>
<dbReference type="GO" id="GO:0008146">
    <property type="term" value="F:sulfotransferase activity"/>
    <property type="evidence" value="ECO:0007669"/>
    <property type="project" value="InterPro"/>
</dbReference>
<keyword evidence="2 3" id="KW-0808">Transferase</keyword>
<comment type="caution">
    <text evidence="6">The sequence shown here is derived from an EMBL/GenBank/DDBJ whole genome shotgun (WGS) entry which is preliminary data.</text>
</comment>
<dbReference type="AlphaFoldDB" id="A0A8K0DU02"/>
<dbReference type="PANTHER" id="PTHR11783">
    <property type="entry name" value="SULFOTRANSFERASE SULT"/>
    <property type="match status" value="1"/>
</dbReference>
<evidence type="ECO:0000259" key="5">
    <source>
        <dbReference type="Pfam" id="PF00685"/>
    </source>
</evidence>
<comment type="similarity">
    <text evidence="1 3">Belongs to the sulfotransferase 1 family.</text>
</comment>
<dbReference type="EMBL" id="VOIH02000011">
    <property type="protein sequence ID" value="KAF3434234.1"/>
    <property type="molecule type" value="Genomic_DNA"/>
</dbReference>
<dbReference type="OrthoDB" id="205623at2759"/>
<name>A0A8K0DU02_9ROSA</name>
<feature type="compositionally biased region" description="Low complexity" evidence="4">
    <location>
        <begin position="11"/>
        <end position="23"/>
    </location>
</feature>
<feature type="domain" description="Sulfotransferase" evidence="5">
    <location>
        <begin position="84"/>
        <end position="342"/>
    </location>
</feature>
<dbReference type="EC" id="2.8.2.-" evidence="3"/>
<organism evidence="6 7">
    <name type="scientific">Rhamnella rubrinervis</name>
    <dbReference type="NCBI Taxonomy" id="2594499"/>
    <lineage>
        <taxon>Eukaryota</taxon>
        <taxon>Viridiplantae</taxon>
        <taxon>Streptophyta</taxon>
        <taxon>Embryophyta</taxon>
        <taxon>Tracheophyta</taxon>
        <taxon>Spermatophyta</taxon>
        <taxon>Magnoliopsida</taxon>
        <taxon>eudicotyledons</taxon>
        <taxon>Gunneridae</taxon>
        <taxon>Pentapetalae</taxon>
        <taxon>rosids</taxon>
        <taxon>fabids</taxon>
        <taxon>Rosales</taxon>
        <taxon>Rhamnaceae</taxon>
        <taxon>rhamnoid group</taxon>
        <taxon>Rhamneae</taxon>
        <taxon>Rhamnella</taxon>
    </lineage>
</organism>
<protein>
    <recommendedName>
        <fullName evidence="3">Sulfotransferase</fullName>
        <ecNumber evidence="3">2.8.2.-</ecNumber>
    </recommendedName>
</protein>